<dbReference type="RefSeq" id="XP_031859909.1">
    <property type="nucleotide sequence ID" value="XM_032005902.1"/>
</dbReference>
<feature type="compositionally biased region" description="Polar residues" evidence="1">
    <location>
        <begin position="223"/>
        <end position="232"/>
    </location>
</feature>
<proteinExistence type="predicted"/>
<dbReference type="AlphaFoldDB" id="A0A5M6BXE2"/>
<evidence type="ECO:0000313" key="3">
    <source>
        <dbReference type="Proteomes" id="UP000322225"/>
    </source>
</evidence>
<dbReference type="Proteomes" id="UP000322225">
    <property type="component" value="Chromosome 14"/>
</dbReference>
<dbReference type="GeneID" id="43590055"/>
<feature type="region of interest" description="Disordered" evidence="1">
    <location>
        <begin position="208"/>
        <end position="264"/>
    </location>
</feature>
<dbReference type="KEGG" id="ksn:43590055"/>
<gene>
    <name evidence="2" type="ORF">CI109_107314</name>
</gene>
<accession>A0A5M6BXE2</accession>
<protein>
    <submittedName>
        <fullName evidence="2">Uncharacterized protein</fullName>
    </submittedName>
</protein>
<evidence type="ECO:0000256" key="1">
    <source>
        <dbReference type="SAM" id="MobiDB-lite"/>
    </source>
</evidence>
<feature type="compositionally biased region" description="Polar residues" evidence="1">
    <location>
        <begin position="423"/>
        <end position="444"/>
    </location>
</feature>
<feature type="region of interest" description="Disordered" evidence="1">
    <location>
        <begin position="418"/>
        <end position="458"/>
    </location>
</feature>
<sequence>MGKWSESQYDRVLVTKVMQLFEHAVQGIDEDGSGSPIPDKRFRTFITKLDENDRLTQHTFKNLVLVSNGKAPIRRLGLRHSHAESNTPRPVPFESLPIYYDGPSHLRGRRFGDGQQPLLATAVNNTSAPTYPWESNVDFSLPSLDANSADRARSAPTSPGLAFESHRPTPLERRPSPPIPLFFPQFSSPLAQSPSGLRVRHSDIASTISDDDGATVDNGQVAEDSTVSSSSHAWLEEYRREQQANSNRSAQSSRPTLQRVRPSRTPLTYSTFAVNYDSDQTEVPDEFDNLLNNATNSANRMARRRRREAEDEGDADARITRRARIHAPLTDIRREWEGNGDSWLENYRTVPRWSSAVSSTAEIRDTRRDGIIFDADLFGSIDPDHVLSIDGDDQTSGQTYDTIAARHREMEPQVIRVPVSVDPGSNPSTPSRQQNDPSLSSTTAAPEVPQLDLPSASP</sequence>
<evidence type="ECO:0000313" key="2">
    <source>
        <dbReference type="EMBL" id="WWD22820.1"/>
    </source>
</evidence>
<name>A0A5M6BXE2_9TREE</name>
<organism evidence="2 3">
    <name type="scientific">Kwoniella shandongensis</name>
    <dbReference type="NCBI Taxonomy" id="1734106"/>
    <lineage>
        <taxon>Eukaryota</taxon>
        <taxon>Fungi</taxon>
        <taxon>Dikarya</taxon>
        <taxon>Basidiomycota</taxon>
        <taxon>Agaricomycotina</taxon>
        <taxon>Tremellomycetes</taxon>
        <taxon>Tremellales</taxon>
        <taxon>Cryptococcaceae</taxon>
        <taxon>Kwoniella</taxon>
    </lineage>
</organism>
<reference evidence="2" key="2">
    <citation type="submission" date="2024-01" db="EMBL/GenBank/DDBJ databases">
        <title>Comparative genomics of Cryptococcus and Kwoniella reveals pathogenesis evolution and contrasting modes of karyotype evolution via chromosome fusion or intercentromeric recombination.</title>
        <authorList>
            <person name="Coelho M.A."/>
            <person name="David-Palma M."/>
            <person name="Shea T."/>
            <person name="Bowers K."/>
            <person name="McGinley-Smith S."/>
            <person name="Mohammad A.W."/>
            <person name="Gnirke A."/>
            <person name="Yurkov A.M."/>
            <person name="Nowrousian M."/>
            <person name="Sun S."/>
            <person name="Cuomo C.A."/>
            <person name="Heitman J."/>
        </authorList>
    </citation>
    <scope>NUCLEOTIDE SEQUENCE</scope>
    <source>
        <strain evidence="2">CBS 12478</strain>
    </source>
</reference>
<dbReference type="OrthoDB" id="2565303at2759"/>
<feature type="region of interest" description="Disordered" evidence="1">
    <location>
        <begin position="148"/>
        <end position="187"/>
    </location>
</feature>
<dbReference type="EMBL" id="CP144064">
    <property type="protein sequence ID" value="WWD22820.1"/>
    <property type="molecule type" value="Genomic_DNA"/>
</dbReference>
<feature type="compositionally biased region" description="Basic and acidic residues" evidence="1">
    <location>
        <begin position="164"/>
        <end position="175"/>
    </location>
</feature>
<keyword evidence="3" id="KW-1185">Reference proteome</keyword>
<reference evidence="2" key="1">
    <citation type="submission" date="2017-08" db="EMBL/GenBank/DDBJ databases">
        <authorList>
            <person name="Cuomo C."/>
            <person name="Billmyre B."/>
            <person name="Heitman J."/>
        </authorList>
    </citation>
    <scope>NUCLEOTIDE SEQUENCE</scope>
    <source>
        <strain evidence="2">CBS 12478</strain>
    </source>
</reference>
<feature type="compositionally biased region" description="Low complexity" evidence="1">
    <location>
        <begin position="243"/>
        <end position="254"/>
    </location>
</feature>